<feature type="transmembrane region" description="Helical" evidence="1">
    <location>
        <begin position="229"/>
        <end position="250"/>
    </location>
</feature>
<keyword evidence="3" id="KW-1185">Reference proteome</keyword>
<gene>
    <name evidence="2" type="ORF">D7Z54_03795</name>
</gene>
<keyword evidence="1" id="KW-0472">Membrane</keyword>
<dbReference type="OrthoDB" id="21325at2"/>
<evidence type="ECO:0000313" key="3">
    <source>
        <dbReference type="Proteomes" id="UP000275076"/>
    </source>
</evidence>
<feature type="transmembrane region" description="Helical" evidence="1">
    <location>
        <begin position="45"/>
        <end position="65"/>
    </location>
</feature>
<feature type="transmembrane region" description="Helical" evidence="1">
    <location>
        <begin position="85"/>
        <end position="103"/>
    </location>
</feature>
<feature type="transmembrane region" description="Helical" evidence="1">
    <location>
        <begin position="175"/>
        <end position="193"/>
    </location>
</feature>
<keyword evidence="1" id="KW-1133">Transmembrane helix</keyword>
<name>A0A3R9QWK4_9BACI</name>
<feature type="transmembrane region" description="Helical" evidence="1">
    <location>
        <begin position="14"/>
        <end position="33"/>
    </location>
</feature>
<evidence type="ECO:0008006" key="4">
    <source>
        <dbReference type="Google" id="ProtNLM"/>
    </source>
</evidence>
<dbReference type="EMBL" id="RBVX01000002">
    <property type="protein sequence ID" value="RSL34960.1"/>
    <property type="molecule type" value="Genomic_DNA"/>
</dbReference>
<evidence type="ECO:0000256" key="1">
    <source>
        <dbReference type="SAM" id="Phobius"/>
    </source>
</evidence>
<reference evidence="2 3" key="1">
    <citation type="submission" date="2018-10" db="EMBL/GenBank/DDBJ databases">
        <title>Draft genome sequence of Bacillus salarius IM0101, isolated from a hypersaline soil in Inner Mongolia, China.</title>
        <authorList>
            <person name="Yamprayoonswat W."/>
            <person name="Boonvisut S."/>
            <person name="Jumpathong W."/>
            <person name="Sittihan S."/>
            <person name="Ruangsuj P."/>
            <person name="Wanthongcharoen S."/>
            <person name="Thongpramul N."/>
            <person name="Pimmason S."/>
            <person name="Yu B."/>
            <person name="Yasawong M."/>
        </authorList>
    </citation>
    <scope>NUCLEOTIDE SEQUENCE [LARGE SCALE GENOMIC DNA]</scope>
    <source>
        <strain evidence="2 3">IM0101</strain>
    </source>
</reference>
<accession>A0A3R9QWK4</accession>
<feature type="transmembrane region" description="Helical" evidence="1">
    <location>
        <begin position="199"/>
        <end position="217"/>
    </location>
</feature>
<protein>
    <recommendedName>
        <fullName evidence="4">Zinc transporter, ZIP family</fullName>
    </recommendedName>
</protein>
<sequence length="252" mass="28557">MNVCWFNIWRGETILRIDTVLLGIIYLIVQLFANRIISSSTVGRFKWLSFSGGVAVSYVFVYVMPSLHKEQENFAKSGLTMDSELYVLGLIGLLTYYGVHKAAERASRKHEKGEGTFFWIQISFFAVYNMLISYIIFASDIEGVEAVFYGVAVGMHFMAVSHDMWREDSVKYQKLGRYLLALGIIIGWTIGVFAPMPPFALGVVFAFISGAMIMNVLKKELPSEENAHFRTFLGGAIGYTLLTLALKWFFEW</sequence>
<feature type="transmembrane region" description="Helical" evidence="1">
    <location>
        <begin position="143"/>
        <end position="163"/>
    </location>
</feature>
<dbReference type="AlphaFoldDB" id="A0A3R9QWK4"/>
<feature type="transmembrane region" description="Helical" evidence="1">
    <location>
        <begin position="115"/>
        <end position="137"/>
    </location>
</feature>
<comment type="caution">
    <text evidence="2">The sequence shown here is derived from an EMBL/GenBank/DDBJ whole genome shotgun (WGS) entry which is preliminary data.</text>
</comment>
<keyword evidence="1" id="KW-0812">Transmembrane</keyword>
<evidence type="ECO:0000313" key="2">
    <source>
        <dbReference type="EMBL" id="RSL34960.1"/>
    </source>
</evidence>
<dbReference type="Proteomes" id="UP000275076">
    <property type="component" value="Unassembled WGS sequence"/>
</dbReference>
<proteinExistence type="predicted"/>
<organism evidence="2 3">
    <name type="scientific">Salibacterium salarium</name>
    <dbReference type="NCBI Taxonomy" id="284579"/>
    <lineage>
        <taxon>Bacteria</taxon>
        <taxon>Bacillati</taxon>
        <taxon>Bacillota</taxon>
        <taxon>Bacilli</taxon>
        <taxon>Bacillales</taxon>
        <taxon>Bacillaceae</taxon>
    </lineage>
</organism>